<feature type="compositionally biased region" description="Pro residues" evidence="2">
    <location>
        <begin position="1"/>
        <end position="13"/>
    </location>
</feature>
<proteinExistence type="predicted"/>
<dbReference type="STRING" id="436010.A0A167UR83"/>
<organism evidence="3 4">
    <name type="scientific">Athelia psychrophila</name>
    <dbReference type="NCBI Taxonomy" id="1759441"/>
    <lineage>
        <taxon>Eukaryota</taxon>
        <taxon>Fungi</taxon>
        <taxon>Dikarya</taxon>
        <taxon>Basidiomycota</taxon>
        <taxon>Agaricomycotina</taxon>
        <taxon>Agaricomycetes</taxon>
        <taxon>Agaricomycetidae</taxon>
        <taxon>Atheliales</taxon>
        <taxon>Atheliaceae</taxon>
        <taxon>Athelia</taxon>
    </lineage>
</organism>
<feature type="region of interest" description="Disordered" evidence="2">
    <location>
        <begin position="1"/>
        <end position="116"/>
    </location>
</feature>
<dbReference type="Proteomes" id="UP000076532">
    <property type="component" value="Unassembled WGS sequence"/>
</dbReference>
<feature type="region of interest" description="Disordered" evidence="2">
    <location>
        <begin position="179"/>
        <end position="254"/>
    </location>
</feature>
<dbReference type="PANTHER" id="PTHR46430">
    <property type="entry name" value="PROTEIN SKT5-RELATED"/>
    <property type="match status" value="1"/>
</dbReference>
<dbReference type="EMBL" id="KV417947">
    <property type="protein sequence ID" value="KZP04206.1"/>
    <property type="molecule type" value="Genomic_DNA"/>
</dbReference>
<evidence type="ECO:0000313" key="4">
    <source>
        <dbReference type="Proteomes" id="UP000076532"/>
    </source>
</evidence>
<feature type="compositionally biased region" description="Low complexity" evidence="2">
    <location>
        <begin position="696"/>
        <end position="715"/>
    </location>
</feature>
<dbReference type="Pfam" id="PF08238">
    <property type="entry name" value="Sel1"/>
    <property type="match status" value="4"/>
</dbReference>
<dbReference type="InterPro" id="IPR051726">
    <property type="entry name" value="Chitin_Synth_Reg"/>
</dbReference>
<keyword evidence="1" id="KW-0677">Repeat</keyword>
<dbReference type="SUPFAM" id="SSF81901">
    <property type="entry name" value="HCP-like"/>
    <property type="match status" value="2"/>
</dbReference>
<dbReference type="Gene3D" id="1.25.40.10">
    <property type="entry name" value="Tetratricopeptide repeat domain"/>
    <property type="match status" value="1"/>
</dbReference>
<evidence type="ECO:0000256" key="1">
    <source>
        <dbReference type="ARBA" id="ARBA00022737"/>
    </source>
</evidence>
<dbReference type="InterPro" id="IPR011990">
    <property type="entry name" value="TPR-like_helical_dom_sf"/>
</dbReference>
<dbReference type="AlphaFoldDB" id="A0A167UR83"/>
<sequence length="829" mass="89546">MASSPPPQIPPLPADFHPQRPTQSPPTVPPLPPNYYYSQQPREENQPHFADALAAPRAHRLDPGLPAHMARTLDEQLRGPSPQAPPLPYPGQQQQQQPQALQYPQHVNSNPGFAFAPAPTAAQAYAAQVTAPNNPISLPHPQPLVQPLNPQRNSARFSPPPITADANTLASSMANLSFQQPYQQQQSYPQQQPYPPQQQQQQQPQYQPYPPQQQQQSYPQQPYPPQQTRSPQPPQLPPSALPLPGVPSLTQPLPTPAELVQHQPAPNADAASKLGWARDVVWLVERMQGSGAEPSSGPAAIPDVELARIAPVAVQIVLALAGEVPLVAEAVYLRATFAASGAYPGQVAQNPRTAFRDFEAAARGGYSPAWFRLGRDYENFSDFAHAKDCFERGAKAGVESCVYRLGMASLLGQLGIPPSPAAALPHLARAAALATTRVPQPAYVYALLLLNEFTQVSIDPREFAGYIPPGGSAGAEARKHLERAAFLNFAPAQYKLGHCYEFAQPPPFPFDPLLSVQYYSLASQQGEDEADMALSKWFLCGSEGAFPKDEDLAYTFAEKAAVRGLGSAEFAMGYYAEVGVGPVKDVEAARAWYTKAAEHGNTDANDRLVALGAPGNAPLSRQQHDDITETKLVRKRTQARERSSGERDRPPSDRQGVDGRRIVENVRRGSMDQRPGPGPPAGAPMAPIAESPRMRPQQLPQQQGGYPQQPPAGQQHNAHLNRPTLHHPASSARLSSSTPHRPASSAPLRRQGSNARPGGQGPHANSMPPPPQQGGYPAQPPLQHMQSFPGPGPAPQQQQQQPPRKQGATTFAEMGITAAKAEDKECVIM</sequence>
<reference evidence="3 4" key="1">
    <citation type="journal article" date="2016" name="Mol. Biol. Evol.">
        <title>Comparative Genomics of Early-Diverging Mushroom-Forming Fungi Provides Insights into the Origins of Lignocellulose Decay Capabilities.</title>
        <authorList>
            <person name="Nagy L.G."/>
            <person name="Riley R."/>
            <person name="Tritt A."/>
            <person name="Adam C."/>
            <person name="Daum C."/>
            <person name="Floudas D."/>
            <person name="Sun H."/>
            <person name="Yadav J.S."/>
            <person name="Pangilinan J."/>
            <person name="Larsson K.H."/>
            <person name="Matsuura K."/>
            <person name="Barry K."/>
            <person name="Labutti K."/>
            <person name="Kuo R."/>
            <person name="Ohm R.A."/>
            <person name="Bhattacharya S.S."/>
            <person name="Shirouzu T."/>
            <person name="Yoshinaga Y."/>
            <person name="Martin F.M."/>
            <person name="Grigoriev I.V."/>
            <person name="Hibbett D.S."/>
        </authorList>
    </citation>
    <scope>NUCLEOTIDE SEQUENCE [LARGE SCALE GENOMIC DNA]</scope>
    <source>
        <strain evidence="3 4">CBS 109695</strain>
    </source>
</reference>
<dbReference type="SMART" id="SM00671">
    <property type="entry name" value="SEL1"/>
    <property type="match status" value="6"/>
</dbReference>
<keyword evidence="4" id="KW-1185">Reference proteome</keyword>
<feature type="compositionally biased region" description="Pro residues" evidence="2">
    <location>
        <begin position="221"/>
        <end position="245"/>
    </location>
</feature>
<feature type="compositionally biased region" description="Low complexity" evidence="2">
    <location>
        <begin position="90"/>
        <end position="105"/>
    </location>
</feature>
<evidence type="ECO:0000256" key="2">
    <source>
        <dbReference type="SAM" id="MobiDB-lite"/>
    </source>
</evidence>
<accession>A0A167UR83</accession>
<gene>
    <name evidence="3" type="ORF">FIBSPDRAFT_807070</name>
</gene>
<evidence type="ECO:0000313" key="3">
    <source>
        <dbReference type="EMBL" id="KZP04206.1"/>
    </source>
</evidence>
<feature type="compositionally biased region" description="Basic and acidic residues" evidence="2">
    <location>
        <begin position="820"/>
        <end position="829"/>
    </location>
</feature>
<feature type="region of interest" description="Disordered" evidence="2">
    <location>
        <begin position="607"/>
        <end position="829"/>
    </location>
</feature>
<feature type="region of interest" description="Disordered" evidence="2">
    <location>
        <begin position="132"/>
        <end position="166"/>
    </location>
</feature>
<dbReference type="OrthoDB" id="272077at2759"/>
<feature type="compositionally biased region" description="Low complexity" evidence="2">
    <location>
        <begin position="179"/>
        <end position="220"/>
    </location>
</feature>
<feature type="compositionally biased region" description="Basic and acidic residues" evidence="2">
    <location>
        <begin position="622"/>
        <end position="671"/>
    </location>
</feature>
<dbReference type="PANTHER" id="PTHR46430:SF2">
    <property type="entry name" value="CHITIN SYNTHASE REGULATORY FACTOR 4"/>
    <property type="match status" value="1"/>
</dbReference>
<dbReference type="InterPro" id="IPR006597">
    <property type="entry name" value="Sel1-like"/>
</dbReference>
<protein>
    <submittedName>
        <fullName evidence="3">HCP-like protein</fullName>
    </submittedName>
</protein>
<feature type="compositionally biased region" description="Pro residues" evidence="2">
    <location>
        <begin position="23"/>
        <end position="33"/>
    </location>
</feature>
<name>A0A167UR83_9AGAM</name>
<feature type="compositionally biased region" description="Low complexity" evidence="2">
    <location>
        <begin position="773"/>
        <end position="783"/>
    </location>
</feature>